<evidence type="ECO:0000313" key="3">
    <source>
        <dbReference type="Proteomes" id="UP000772434"/>
    </source>
</evidence>
<sequence length="150" mass="17729">MKTNKKKEKGSGKKPTKNMREWKLGQEAAYRIVREVVKQSPSFYERGPIEWKWGYTQKNKTYVEKNGVNFAIKWGIFHYDGYGEIRKVPPPTHYPWDQDKEEVTNGILKRNETKNHRPWPFGKKTYVVGKSTDDGPVYWIGDDFEDRLPC</sequence>
<reference evidence="2" key="1">
    <citation type="submission" date="2020-11" db="EMBL/GenBank/DDBJ databases">
        <authorList>
            <consortium name="DOE Joint Genome Institute"/>
            <person name="Ahrendt S."/>
            <person name="Riley R."/>
            <person name="Andreopoulos W."/>
            <person name="Labutti K."/>
            <person name="Pangilinan J."/>
            <person name="Ruiz-Duenas F.J."/>
            <person name="Barrasa J.M."/>
            <person name="Sanchez-Garcia M."/>
            <person name="Camarero S."/>
            <person name="Miyauchi S."/>
            <person name="Serrano A."/>
            <person name="Linde D."/>
            <person name="Babiker R."/>
            <person name="Drula E."/>
            <person name="Ayuso-Fernandez I."/>
            <person name="Pacheco R."/>
            <person name="Padilla G."/>
            <person name="Ferreira P."/>
            <person name="Barriuso J."/>
            <person name="Kellner H."/>
            <person name="Castanera R."/>
            <person name="Alfaro M."/>
            <person name="Ramirez L."/>
            <person name="Pisabarro A.G."/>
            <person name="Kuo A."/>
            <person name="Tritt A."/>
            <person name="Lipzen A."/>
            <person name="He G."/>
            <person name="Yan M."/>
            <person name="Ng V."/>
            <person name="Cullen D."/>
            <person name="Martin F."/>
            <person name="Rosso M.-N."/>
            <person name="Henrissat B."/>
            <person name="Hibbett D."/>
            <person name="Martinez A.T."/>
            <person name="Grigoriev I.V."/>
        </authorList>
    </citation>
    <scope>NUCLEOTIDE SEQUENCE</scope>
    <source>
        <strain evidence="2">AH 40177</strain>
    </source>
</reference>
<proteinExistence type="predicted"/>
<name>A0A9P5U8X5_9AGAR</name>
<feature type="region of interest" description="Disordered" evidence="1">
    <location>
        <begin position="1"/>
        <end position="20"/>
    </location>
</feature>
<protein>
    <submittedName>
        <fullName evidence="2">Uncharacterized protein</fullName>
    </submittedName>
</protein>
<keyword evidence="3" id="KW-1185">Reference proteome</keyword>
<comment type="caution">
    <text evidence="2">The sequence shown here is derived from an EMBL/GenBank/DDBJ whole genome shotgun (WGS) entry which is preliminary data.</text>
</comment>
<evidence type="ECO:0000313" key="2">
    <source>
        <dbReference type="EMBL" id="KAF9069408.1"/>
    </source>
</evidence>
<dbReference type="Proteomes" id="UP000772434">
    <property type="component" value="Unassembled WGS sequence"/>
</dbReference>
<organism evidence="2 3">
    <name type="scientific">Rhodocollybia butyracea</name>
    <dbReference type="NCBI Taxonomy" id="206335"/>
    <lineage>
        <taxon>Eukaryota</taxon>
        <taxon>Fungi</taxon>
        <taxon>Dikarya</taxon>
        <taxon>Basidiomycota</taxon>
        <taxon>Agaricomycotina</taxon>
        <taxon>Agaricomycetes</taxon>
        <taxon>Agaricomycetidae</taxon>
        <taxon>Agaricales</taxon>
        <taxon>Marasmiineae</taxon>
        <taxon>Omphalotaceae</taxon>
        <taxon>Rhodocollybia</taxon>
    </lineage>
</organism>
<feature type="compositionally biased region" description="Basic residues" evidence="1">
    <location>
        <begin position="1"/>
        <end position="17"/>
    </location>
</feature>
<dbReference type="AlphaFoldDB" id="A0A9P5U8X5"/>
<accession>A0A9P5U8X5</accession>
<evidence type="ECO:0000256" key="1">
    <source>
        <dbReference type="SAM" id="MobiDB-lite"/>
    </source>
</evidence>
<gene>
    <name evidence="2" type="ORF">BDP27DRAFT_726207</name>
</gene>
<dbReference type="EMBL" id="JADNRY010000051">
    <property type="protein sequence ID" value="KAF9069408.1"/>
    <property type="molecule type" value="Genomic_DNA"/>
</dbReference>